<feature type="compositionally biased region" description="Basic and acidic residues" evidence="2">
    <location>
        <begin position="211"/>
        <end position="222"/>
    </location>
</feature>
<accession>A0A6H5IM92</accession>
<feature type="region of interest" description="Disordered" evidence="2">
    <location>
        <begin position="53"/>
        <end position="235"/>
    </location>
</feature>
<dbReference type="GO" id="GO:0008270">
    <property type="term" value="F:zinc ion binding"/>
    <property type="evidence" value="ECO:0007669"/>
    <property type="project" value="UniProtKB-KW"/>
</dbReference>
<dbReference type="Proteomes" id="UP000479190">
    <property type="component" value="Unassembled WGS sequence"/>
</dbReference>
<dbReference type="PROSITE" id="PS50158">
    <property type="entry name" value="ZF_CCHC"/>
    <property type="match status" value="1"/>
</dbReference>
<evidence type="ECO:0000259" key="3">
    <source>
        <dbReference type="PROSITE" id="PS50158"/>
    </source>
</evidence>
<feature type="compositionally biased region" description="Basic and acidic residues" evidence="2">
    <location>
        <begin position="129"/>
        <end position="159"/>
    </location>
</feature>
<dbReference type="GO" id="GO:0003676">
    <property type="term" value="F:nucleic acid binding"/>
    <property type="evidence" value="ECO:0007669"/>
    <property type="project" value="InterPro"/>
</dbReference>
<keyword evidence="1" id="KW-0479">Metal-binding</keyword>
<feature type="region of interest" description="Disordered" evidence="2">
    <location>
        <begin position="349"/>
        <end position="381"/>
    </location>
</feature>
<feature type="compositionally biased region" description="Polar residues" evidence="2">
    <location>
        <begin position="360"/>
        <end position="370"/>
    </location>
</feature>
<protein>
    <recommendedName>
        <fullName evidence="3">CCHC-type domain-containing protein</fullName>
    </recommendedName>
</protein>
<dbReference type="OrthoDB" id="7701670at2759"/>
<proteinExistence type="predicted"/>
<evidence type="ECO:0000313" key="4">
    <source>
        <dbReference type="EMBL" id="CAB0038285.1"/>
    </source>
</evidence>
<dbReference type="EMBL" id="CADCXV010000901">
    <property type="protein sequence ID" value="CAB0038285.1"/>
    <property type="molecule type" value="Genomic_DNA"/>
</dbReference>
<sequence length="811" mass="92410">MSDPNEIDGITPDHLAVCEGMRRAWQRERSIAERDLLEISLDGDIEEPVTVDYAEATSQESQRDVGRADTSAEDSETEVVLTLKRPENEKHSAISRETPEGTDGAGKQPEGPIQQGNAVASELATLSLEAERQEEERLREEALRSRERKRRADAAEKRIAAARGQPTAGASDSTHDSEDQRDSQADEQEERYRRQGARPKVLGLRSNVETEESHHAHNEIDSNQRQANRVFERDAPVKQTFSAPPALDDRRSPRMRSVDETNLPNAERLRQMSLHIVGDRRWLPVTAQPPTGLQEWDLEIEPTPPPANSHPTMMAGPPPDLVNQGNLPVVTAGRRHWTAEDYETRYLQRPSSPELFGPSQLASRNQARVQHNSDRDSTKRPLPIKRRGVQFGNLTPIPTDEFLDPPPYTCFNCRGRGHGNRNCPDPPTQYCENCGRRGCSRGTCPRCKVAYQRWLAFSEQNETPASKKRTSPTRAEESPLPKRARSPTRGETSHESRTTAESQAEATNYDQLKMIAAILEGTRDLSPEELRRASYKRVELVMRHWKDNHSKKCHSDWGLKDFKSHELLKLFNPGLAFAEVEAMVKDYQHFKRTVPHICRKLLTSAWRAHGLAALPSIYVLLLLHHTDAHTLLYIIVESLYIEDNKNNFAQRTSPKHPRKQQGCCCRCCSRGARIYLYTTLLLLLLLRQYAWFIQVPETWKSMRNLCDLRGLFLCVSANLISVRIFYRTCRKHDLYVLHGLSSEFPMFVSVYSARNFKSRRGRAFLIEEGANFSRSRIRPPRYEPIEITNVKVNDERGTIISHVKFIVPPAV</sequence>
<keyword evidence="5" id="KW-1185">Reference proteome</keyword>
<dbReference type="AlphaFoldDB" id="A0A6H5IM92"/>
<feature type="compositionally biased region" description="Basic and acidic residues" evidence="2">
    <location>
        <begin position="173"/>
        <end position="184"/>
    </location>
</feature>
<organism evidence="4 5">
    <name type="scientific">Trichogramma brassicae</name>
    <dbReference type="NCBI Taxonomy" id="86971"/>
    <lineage>
        <taxon>Eukaryota</taxon>
        <taxon>Metazoa</taxon>
        <taxon>Ecdysozoa</taxon>
        <taxon>Arthropoda</taxon>
        <taxon>Hexapoda</taxon>
        <taxon>Insecta</taxon>
        <taxon>Pterygota</taxon>
        <taxon>Neoptera</taxon>
        <taxon>Endopterygota</taxon>
        <taxon>Hymenoptera</taxon>
        <taxon>Apocrita</taxon>
        <taxon>Proctotrupomorpha</taxon>
        <taxon>Chalcidoidea</taxon>
        <taxon>Trichogrammatidae</taxon>
        <taxon>Trichogramma</taxon>
    </lineage>
</organism>
<dbReference type="Gene3D" id="4.10.60.10">
    <property type="entry name" value="Zinc finger, CCHC-type"/>
    <property type="match status" value="1"/>
</dbReference>
<feature type="region of interest" description="Disordered" evidence="2">
    <location>
        <begin position="461"/>
        <end position="506"/>
    </location>
</feature>
<dbReference type="SUPFAM" id="SSF57756">
    <property type="entry name" value="Retrovirus zinc finger-like domains"/>
    <property type="match status" value="1"/>
</dbReference>
<dbReference type="InterPro" id="IPR036875">
    <property type="entry name" value="Znf_CCHC_sf"/>
</dbReference>
<feature type="domain" description="CCHC-type" evidence="3">
    <location>
        <begin position="410"/>
        <end position="425"/>
    </location>
</feature>
<evidence type="ECO:0000313" key="5">
    <source>
        <dbReference type="Proteomes" id="UP000479190"/>
    </source>
</evidence>
<keyword evidence="1" id="KW-0862">Zinc</keyword>
<evidence type="ECO:0000256" key="1">
    <source>
        <dbReference type="PROSITE-ProRule" id="PRU00047"/>
    </source>
</evidence>
<keyword evidence="1" id="KW-0863">Zinc-finger</keyword>
<reference evidence="4 5" key="1">
    <citation type="submission" date="2020-02" db="EMBL/GenBank/DDBJ databases">
        <authorList>
            <person name="Ferguson B K."/>
        </authorList>
    </citation>
    <scope>NUCLEOTIDE SEQUENCE [LARGE SCALE GENOMIC DNA]</scope>
</reference>
<gene>
    <name evidence="4" type="ORF">TBRA_LOCUS10072</name>
</gene>
<feature type="compositionally biased region" description="Basic and acidic residues" evidence="2">
    <location>
        <begin position="84"/>
        <end position="99"/>
    </location>
</feature>
<name>A0A6H5IM92_9HYME</name>
<dbReference type="InterPro" id="IPR001878">
    <property type="entry name" value="Znf_CCHC"/>
</dbReference>
<evidence type="ECO:0000256" key="2">
    <source>
        <dbReference type="SAM" id="MobiDB-lite"/>
    </source>
</evidence>